<name>A0A5K7ZWF5_9BACT</name>
<protein>
    <recommendedName>
        <fullName evidence="1">Fibronectin type-III domain-containing protein</fullName>
    </recommendedName>
</protein>
<dbReference type="InterPro" id="IPR036116">
    <property type="entry name" value="FN3_sf"/>
</dbReference>
<dbReference type="Gene3D" id="2.60.40.10">
    <property type="entry name" value="Immunoglobulins"/>
    <property type="match status" value="5"/>
</dbReference>
<dbReference type="PROSITE" id="PS50853">
    <property type="entry name" value="FN3"/>
    <property type="match status" value="1"/>
</dbReference>
<dbReference type="InterPro" id="IPR035986">
    <property type="entry name" value="PKD_dom_sf"/>
</dbReference>
<dbReference type="PANTHER" id="PTHR46182:SF2">
    <property type="entry name" value="FI19480P1"/>
    <property type="match status" value="1"/>
</dbReference>
<dbReference type="EMBL" id="AP021876">
    <property type="protein sequence ID" value="BBO84593.1"/>
    <property type="molecule type" value="Genomic_DNA"/>
</dbReference>
<dbReference type="RefSeq" id="WP_155324464.1">
    <property type="nucleotide sequence ID" value="NZ_AP021876.1"/>
</dbReference>
<evidence type="ECO:0000259" key="1">
    <source>
        <dbReference type="PROSITE" id="PS50853"/>
    </source>
</evidence>
<dbReference type="GO" id="GO:0031410">
    <property type="term" value="C:cytoplasmic vesicle"/>
    <property type="evidence" value="ECO:0007669"/>
    <property type="project" value="TreeGrafter"/>
</dbReference>
<evidence type="ECO:0000313" key="2">
    <source>
        <dbReference type="EMBL" id="BBO84593.1"/>
    </source>
</evidence>
<feature type="domain" description="Fibronectin type-III" evidence="1">
    <location>
        <begin position="27"/>
        <end position="120"/>
    </location>
</feature>
<dbReference type="SMART" id="SM00089">
    <property type="entry name" value="PKD"/>
    <property type="match status" value="8"/>
</dbReference>
<dbReference type="GO" id="GO:0016020">
    <property type="term" value="C:membrane"/>
    <property type="evidence" value="ECO:0007669"/>
    <property type="project" value="TreeGrafter"/>
</dbReference>
<gene>
    <name evidence="2" type="ORF">DSCO28_51590</name>
</gene>
<dbReference type="Proteomes" id="UP000425960">
    <property type="component" value="Chromosome"/>
</dbReference>
<dbReference type="AlphaFoldDB" id="A0A5K7ZWF5"/>
<dbReference type="PANTHER" id="PTHR46182">
    <property type="entry name" value="FI19480P1"/>
    <property type="match status" value="1"/>
</dbReference>
<dbReference type="InterPro" id="IPR029865">
    <property type="entry name" value="KIAA0319-like"/>
</dbReference>
<dbReference type="SUPFAM" id="SSF49265">
    <property type="entry name" value="Fibronectin type III"/>
    <property type="match status" value="1"/>
</dbReference>
<evidence type="ECO:0000313" key="3">
    <source>
        <dbReference type="Proteomes" id="UP000425960"/>
    </source>
</evidence>
<dbReference type="InterPro" id="IPR013783">
    <property type="entry name" value="Ig-like_fold"/>
</dbReference>
<dbReference type="KEGG" id="dov:DSCO28_51590"/>
<sequence>MTVRVNHLLCNIGLFLAIVFLTVLLSAEKGFSADTYAVPQTTEVTLAWDANDPAPEGYRIFQRIDGEAYDYTDPVWTGTDTSGSVYNLEYDTTYYFVVRAYEGTLESADSEEVSYTTPASTSATYSITATAGEGGTLSPSDTTTVSEGVDQTYTIMADDGYHIADVLVDGVSQGVVTEYTFTSVSEDHTISASFAIDTYSITASAGDGGTISPSGTSTVSRDADQTFTITADSGYHIADVLVDGVSQGAVTTYTFTSVSAAHTISASFAIDTYSITASAGDGGTISPSGTSTVSRDADQTFTITADSGYHIADVLVDGVSQGAVTTYTFTSVSAAHTISASFAIDTYSITASAGDGGTISPSGTSTVSRDADQTFTITADSGYHIADVLVDGVSQGAVTTYTFTSVSAAHTISASFAIDTYSITASAGDGGTISPSGTSTVSRDADQTFTITADSGYHIADVLVDGVSQGAVTTYTFTSVSAAHTISASFAIDTYSITASAGDGGTISPSGTSTVSRDADQTFTITADSGYHIADVLVDGVSQGAVTTYTFTSVSAAHTISASFAIDTYSITASAGDGGNISPSGRITVDAGSSQTFTITVDDGYEILDVLVNGSSMGQSSSISLDDIRADYTVVASFALQNQAPVADAGPDQTVDEGQLVTLSGLNSVDLDDGIASFQWNQIQGVDVTLIASDQAEVVTFTTPNVDTSGASLVFELTVTDYNGETSVDTCIVNVTWVNVPPTADAGGAQTVSEGEAVVLDASGSTDPDDGIATYYWTQLAGPTVTLSGNQSASASFNTPDIDAEGATLTFQLTVTDAGGLQDTDSVLITVEWVNQAPLADAGPDQSVDVDDEVTLDGSLSTDIDDTIKAFRWSQTDGTPVELSDATAEKPTFIAPDAGVDGGSLTFELTVTDSGDLQGKDSVTINVAPSVSETVDTTAPTLVIESPSKTKLLSRYSTMSMSGRASDDQGVEQITWVNSLGGSGVAAGTDSWQIDTIPLQSGTNIITVTAVDAAGNSTSATVMVFCLKFLRIR</sequence>
<accession>A0A5K7ZWF5</accession>
<organism evidence="2 3">
    <name type="scientific">Desulfosarcina ovata subsp. sediminis</name>
    <dbReference type="NCBI Taxonomy" id="885957"/>
    <lineage>
        <taxon>Bacteria</taxon>
        <taxon>Pseudomonadati</taxon>
        <taxon>Thermodesulfobacteriota</taxon>
        <taxon>Desulfobacteria</taxon>
        <taxon>Desulfobacterales</taxon>
        <taxon>Desulfosarcinaceae</taxon>
        <taxon>Desulfosarcina</taxon>
    </lineage>
</organism>
<dbReference type="Pfam" id="PF18998">
    <property type="entry name" value="Flg_new_2"/>
    <property type="match status" value="6"/>
</dbReference>
<proteinExistence type="predicted"/>
<dbReference type="InterPro" id="IPR003961">
    <property type="entry name" value="FN3_dom"/>
</dbReference>
<dbReference type="CDD" id="cd00063">
    <property type="entry name" value="FN3"/>
    <property type="match status" value="1"/>
</dbReference>
<reference evidence="2 3" key="1">
    <citation type="submission" date="2019-11" db="EMBL/GenBank/DDBJ databases">
        <title>Comparative genomics of hydrocarbon-degrading Desulfosarcina strains.</title>
        <authorList>
            <person name="Watanabe M."/>
            <person name="Kojima H."/>
            <person name="Fukui M."/>
        </authorList>
    </citation>
    <scope>NUCLEOTIDE SEQUENCE [LARGE SCALE GENOMIC DNA]</scope>
    <source>
        <strain evidence="2 3">28bB2T</strain>
    </source>
</reference>
<dbReference type="SUPFAM" id="SSF49299">
    <property type="entry name" value="PKD domain"/>
    <property type="match status" value="2"/>
</dbReference>
<dbReference type="InterPro" id="IPR022409">
    <property type="entry name" value="PKD/Chitinase_dom"/>
</dbReference>
<dbReference type="Pfam" id="PF22352">
    <property type="entry name" value="K319L-like_PKD"/>
    <property type="match status" value="3"/>
</dbReference>
<dbReference type="InterPro" id="IPR044060">
    <property type="entry name" value="Bacterial_rp_domain"/>
</dbReference>